<evidence type="ECO:0000313" key="3">
    <source>
        <dbReference type="Proteomes" id="UP000185895"/>
    </source>
</evidence>
<keyword evidence="3" id="KW-1185">Reference proteome</keyword>
<proteinExistence type="predicted"/>
<dbReference type="SUPFAM" id="SSF56935">
    <property type="entry name" value="Porins"/>
    <property type="match status" value="1"/>
</dbReference>
<dbReference type="InterPro" id="IPR010870">
    <property type="entry name" value="Porin_O/P"/>
</dbReference>
<keyword evidence="1" id="KW-0732">Signal</keyword>
<dbReference type="AlphaFoldDB" id="A0A1E7R8X2"/>
<gene>
    <name evidence="2" type="ORF">BJI46_02370</name>
</gene>
<sequence length="428" mass="48842">MQLKPILLAILALTAGHITYADQSFDYSANLKDGFSLSGYGSSIALEGRIQYDFVNFEGFSAASQTKAFDNSNDSFVRRGNLGLSGVVHEVLPYEARVAYDRKTHDFSFDRAWVGFTGLENIGVYAGRFKYNWGLEGATSSSWTTSNERPIMYDLTTGRDDLDYGYQITSSGLNHSLAVALAKPYFDRDEENPNKNFGYYAKFTFAPIIKPNEVLHLGLNYHDANPDNNDTKIATRLETRSDQDDKLRFAEVNNTYQDREAVAELAYQKNNLRLQGEYFYREVKGKDIGKKKTELQNVRLQGGYIQASYLWNASRKYNVAEGKWGKPTQFNTFEPFLRYEYSQIEPNEAASKKEMNNNVDGIRAINREDKYKINSYVAGINYFMNENIRFTLSYIYSELGNVDTSRNINGIKVKDNNQTVVGRIQFVF</sequence>
<name>A0A1E7R8X2_9GAMM</name>
<comment type="caution">
    <text evidence="2">The sequence shown here is derived from an EMBL/GenBank/DDBJ whole genome shotgun (WGS) entry which is preliminary data.</text>
</comment>
<protein>
    <recommendedName>
        <fullName evidence="4">Porin</fullName>
    </recommendedName>
</protein>
<dbReference type="OrthoDB" id="9807854at2"/>
<feature type="chain" id="PRO_5043144638" description="Porin" evidence="1">
    <location>
        <begin position="22"/>
        <end position="428"/>
    </location>
</feature>
<dbReference type="InterPro" id="IPR023614">
    <property type="entry name" value="Porin_dom_sf"/>
</dbReference>
<accession>A0A1E7R8X2</accession>
<dbReference type="Proteomes" id="UP000185895">
    <property type="component" value="Unassembled WGS sequence"/>
</dbReference>
<dbReference type="EMBL" id="MKKK01000023">
    <property type="protein sequence ID" value="OEY95789.1"/>
    <property type="molecule type" value="Genomic_DNA"/>
</dbReference>
<evidence type="ECO:0008006" key="4">
    <source>
        <dbReference type="Google" id="ProtNLM"/>
    </source>
</evidence>
<feature type="signal peptide" evidence="1">
    <location>
        <begin position="1"/>
        <end position="21"/>
    </location>
</feature>
<dbReference type="Gene3D" id="2.40.160.10">
    <property type="entry name" value="Porin"/>
    <property type="match status" value="1"/>
</dbReference>
<reference evidence="2 3" key="1">
    <citation type="submission" date="2016-09" db="EMBL/GenBank/DDBJ databases">
        <authorList>
            <person name="Capua I."/>
            <person name="De Benedictis P."/>
            <person name="Joannis T."/>
            <person name="Lombin L.H."/>
            <person name="Cattoli G."/>
        </authorList>
    </citation>
    <scope>NUCLEOTIDE SEQUENCE [LARGE SCALE GENOMIC DNA]</scope>
    <source>
        <strain evidence="2 3">ANC 4671</strain>
    </source>
</reference>
<evidence type="ECO:0000256" key="1">
    <source>
        <dbReference type="SAM" id="SignalP"/>
    </source>
</evidence>
<dbReference type="STRING" id="1262585.BJI46_02370"/>
<dbReference type="Pfam" id="PF07396">
    <property type="entry name" value="Porin_O_P"/>
    <property type="match status" value="1"/>
</dbReference>
<dbReference type="RefSeq" id="WP_070069824.1">
    <property type="nucleotide sequence ID" value="NZ_MKKK01000023.1"/>
</dbReference>
<evidence type="ECO:0000313" key="2">
    <source>
        <dbReference type="EMBL" id="OEY95789.1"/>
    </source>
</evidence>
<organism evidence="2 3">
    <name type="scientific">Acinetobacter qingfengensis</name>
    <dbReference type="NCBI Taxonomy" id="1262585"/>
    <lineage>
        <taxon>Bacteria</taxon>
        <taxon>Pseudomonadati</taxon>
        <taxon>Pseudomonadota</taxon>
        <taxon>Gammaproteobacteria</taxon>
        <taxon>Moraxellales</taxon>
        <taxon>Moraxellaceae</taxon>
        <taxon>Acinetobacter</taxon>
    </lineage>
</organism>